<keyword evidence="2" id="KW-1185">Reference proteome</keyword>
<evidence type="ECO:0000313" key="2">
    <source>
        <dbReference type="Proteomes" id="UP000759537"/>
    </source>
</evidence>
<name>A0A9P5JXN8_9AGAM</name>
<dbReference type="EMBL" id="WHVB01000024">
    <property type="protein sequence ID" value="KAF8470918.1"/>
    <property type="molecule type" value="Genomic_DNA"/>
</dbReference>
<comment type="caution">
    <text evidence="1">The sequence shown here is derived from an EMBL/GenBank/DDBJ whole genome shotgun (WGS) entry which is preliminary data.</text>
</comment>
<dbReference type="Proteomes" id="UP000759537">
    <property type="component" value="Unassembled WGS sequence"/>
</dbReference>
<sequence>MNVRSWTLYEGGCLRWTCRPSRRGRPPLARSQASINDFLIVFTFSTTSVSTHHVWGNIMECTCEAHSAIMRYPFHYPPSVHLPSVVVACGTSVSLRRQRRARPLSNRCTSCAPSGPFLLARVMVRSSRANGITHVIHFVTRSGLMERFSIPCLTSSPPWIRRTKTAKENRLT</sequence>
<reference evidence="1" key="1">
    <citation type="submission" date="2019-10" db="EMBL/GenBank/DDBJ databases">
        <authorList>
            <consortium name="DOE Joint Genome Institute"/>
            <person name="Kuo A."/>
            <person name="Miyauchi S."/>
            <person name="Kiss E."/>
            <person name="Drula E."/>
            <person name="Kohler A."/>
            <person name="Sanchez-Garcia M."/>
            <person name="Andreopoulos B."/>
            <person name="Barry K.W."/>
            <person name="Bonito G."/>
            <person name="Buee M."/>
            <person name="Carver A."/>
            <person name="Chen C."/>
            <person name="Cichocki N."/>
            <person name="Clum A."/>
            <person name="Culley D."/>
            <person name="Crous P.W."/>
            <person name="Fauchery L."/>
            <person name="Girlanda M."/>
            <person name="Hayes R."/>
            <person name="Keri Z."/>
            <person name="LaButti K."/>
            <person name="Lipzen A."/>
            <person name="Lombard V."/>
            <person name="Magnuson J."/>
            <person name="Maillard F."/>
            <person name="Morin E."/>
            <person name="Murat C."/>
            <person name="Nolan M."/>
            <person name="Ohm R."/>
            <person name="Pangilinan J."/>
            <person name="Pereira M."/>
            <person name="Perotto S."/>
            <person name="Peter M."/>
            <person name="Riley R."/>
            <person name="Sitrit Y."/>
            <person name="Stielow B."/>
            <person name="Szollosi G."/>
            <person name="Zifcakova L."/>
            <person name="Stursova M."/>
            <person name="Spatafora J.W."/>
            <person name="Tedersoo L."/>
            <person name="Vaario L.-M."/>
            <person name="Yamada A."/>
            <person name="Yan M."/>
            <person name="Wang P."/>
            <person name="Xu J."/>
            <person name="Bruns T."/>
            <person name="Baldrian P."/>
            <person name="Vilgalys R."/>
            <person name="Henrissat B."/>
            <person name="Grigoriev I.V."/>
            <person name="Hibbett D."/>
            <person name="Nagy L.G."/>
            <person name="Martin F.M."/>
        </authorList>
    </citation>
    <scope>NUCLEOTIDE SEQUENCE</scope>
    <source>
        <strain evidence="1">Prilba</strain>
    </source>
</reference>
<dbReference type="AlphaFoldDB" id="A0A9P5JXN8"/>
<evidence type="ECO:0000313" key="1">
    <source>
        <dbReference type="EMBL" id="KAF8470918.1"/>
    </source>
</evidence>
<organism evidence="1 2">
    <name type="scientific">Russula ochroleuca</name>
    <dbReference type="NCBI Taxonomy" id="152965"/>
    <lineage>
        <taxon>Eukaryota</taxon>
        <taxon>Fungi</taxon>
        <taxon>Dikarya</taxon>
        <taxon>Basidiomycota</taxon>
        <taxon>Agaricomycotina</taxon>
        <taxon>Agaricomycetes</taxon>
        <taxon>Russulales</taxon>
        <taxon>Russulaceae</taxon>
        <taxon>Russula</taxon>
    </lineage>
</organism>
<gene>
    <name evidence="1" type="ORF">DFH94DRAFT_204494</name>
</gene>
<reference evidence="1" key="2">
    <citation type="journal article" date="2020" name="Nat. Commun.">
        <title>Large-scale genome sequencing of mycorrhizal fungi provides insights into the early evolution of symbiotic traits.</title>
        <authorList>
            <person name="Miyauchi S."/>
            <person name="Kiss E."/>
            <person name="Kuo A."/>
            <person name="Drula E."/>
            <person name="Kohler A."/>
            <person name="Sanchez-Garcia M."/>
            <person name="Morin E."/>
            <person name="Andreopoulos B."/>
            <person name="Barry K.W."/>
            <person name="Bonito G."/>
            <person name="Buee M."/>
            <person name="Carver A."/>
            <person name="Chen C."/>
            <person name="Cichocki N."/>
            <person name="Clum A."/>
            <person name="Culley D."/>
            <person name="Crous P.W."/>
            <person name="Fauchery L."/>
            <person name="Girlanda M."/>
            <person name="Hayes R.D."/>
            <person name="Keri Z."/>
            <person name="LaButti K."/>
            <person name="Lipzen A."/>
            <person name="Lombard V."/>
            <person name="Magnuson J."/>
            <person name="Maillard F."/>
            <person name="Murat C."/>
            <person name="Nolan M."/>
            <person name="Ohm R.A."/>
            <person name="Pangilinan J."/>
            <person name="Pereira M.F."/>
            <person name="Perotto S."/>
            <person name="Peter M."/>
            <person name="Pfister S."/>
            <person name="Riley R."/>
            <person name="Sitrit Y."/>
            <person name="Stielow J.B."/>
            <person name="Szollosi G."/>
            <person name="Zifcakova L."/>
            <person name="Stursova M."/>
            <person name="Spatafora J.W."/>
            <person name="Tedersoo L."/>
            <person name="Vaario L.M."/>
            <person name="Yamada A."/>
            <person name="Yan M."/>
            <person name="Wang P."/>
            <person name="Xu J."/>
            <person name="Bruns T."/>
            <person name="Baldrian P."/>
            <person name="Vilgalys R."/>
            <person name="Dunand C."/>
            <person name="Henrissat B."/>
            <person name="Grigoriev I.V."/>
            <person name="Hibbett D."/>
            <person name="Nagy L.G."/>
            <person name="Martin F.M."/>
        </authorList>
    </citation>
    <scope>NUCLEOTIDE SEQUENCE</scope>
    <source>
        <strain evidence="1">Prilba</strain>
    </source>
</reference>
<proteinExistence type="predicted"/>
<protein>
    <submittedName>
        <fullName evidence="1">Uncharacterized protein</fullName>
    </submittedName>
</protein>
<accession>A0A9P5JXN8</accession>